<dbReference type="OrthoDB" id="9770043at2"/>
<dbReference type="Proteomes" id="UP000004318">
    <property type="component" value="Unassembled WGS sequence"/>
</dbReference>
<gene>
    <name evidence="3" type="ORF">OB2597_10299</name>
</gene>
<feature type="domain" description="Glucose/Sorbosone dehydrogenase" evidence="2">
    <location>
        <begin position="63"/>
        <end position="392"/>
    </location>
</feature>
<dbReference type="HOGENOM" id="CLU_012253_1_1_5"/>
<reference evidence="3 4" key="1">
    <citation type="journal article" date="2010" name="J. Bacteriol.">
        <title>Genome sequences of Oceanicola granulosus HTCC2516(T) and Oceanicola batsensis HTCC2597(TDelta).</title>
        <authorList>
            <person name="Thrash J.C."/>
            <person name="Cho J.C."/>
            <person name="Vergin K.L."/>
            <person name="Giovannoni S.J."/>
        </authorList>
    </citation>
    <scope>NUCLEOTIDE SEQUENCE [LARGE SCALE GENOMIC DNA]</scope>
    <source>
        <strain evidence="4">ATCC BAA-863 / DSM 15984 / KCTC 12145 / HTCC2597</strain>
    </source>
</reference>
<evidence type="ECO:0000313" key="4">
    <source>
        <dbReference type="Proteomes" id="UP000004318"/>
    </source>
</evidence>
<keyword evidence="4" id="KW-1185">Reference proteome</keyword>
<feature type="chain" id="PRO_5002660354" evidence="1">
    <location>
        <begin position="22"/>
        <end position="400"/>
    </location>
</feature>
<sequence>MTLRTSLLSGAVIVAAAPVLADPTFNRGDRNTDFEPQSDSQFRAELVSSDMELERTTVAGGLVHPWGIDVLPEDAGYLVTERSGQLRHVSEAGEMSDPIAGLPEVAAQEQGGLLDVALGPDFSSDRMIYWTYAKPVEGGFVTAAARGVLNEELTEVTEVEDIFVQTPAASAPMHFGSRIVFDGEGHVFITTGEHFTQEYRVLAQELDNTFGKVVRLNLDGSVPDDNPYVGDDSAMDEIWSYGHRNIQGAWMSDGQLWTIEHGPKGGDEINLTEAGKNYGWPEISYGAQYSGNPVGSGEAQAEGMEQPVYFWDPVIAPAGTVVYEGETFGAWSGDLLISSLHPGGIVRLVMEDGTVTAEERLVRDMGRVRDLAVDDDGTILALTDFEDGRLVRIAPAPSGN</sequence>
<name>A3TVI2_PSEBH</name>
<dbReference type="PANTHER" id="PTHR19328:SF75">
    <property type="entry name" value="ALDOSE SUGAR DEHYDROGENASE YLII"/>
    <property type="match status" value="1"/>
</dbReference>
<comment type="caution">
    <text evidence="3">The sequence shown here is derived from an EMBL/GenBank/DDBJ whole genome shotgun (WGS) entry which is preliminary data.</text>
</comment>
<dbReference type="AlphaFoldDB" id="A3TVI2"/>
<keyword evidence="1" id="KW-0732">Signal</keyword>
<proteinExistence type="predicted"/>
<dbReference type="Gene3D" id="2.120.10.30">
    <property type="entry name" value="TolB, C-terminal domain"/>
    <property type="match status" value="1"/>
</dbReference>
<evidence type="ECO:0000256" key="1">
    <source>
        <dbReference type="SAM" id="SignalP"/>
    </source>
</evidence>
<evidence type="ECO:0000313" key="3">
    <source>
        <dbReference type="EMBL" id="EAQ04528.1"/>
    </source>
</evidence>
<dbReference type="STRING" id="252305.OB2597_10299"/>
<dbReference type="InterPro" id="IPR011041">
    <property type="entry name" value="Quinoprot_gluc/sorb_DH_b-prop"/>
</dbReference>
<dbReference type="eggNOG" id="COG2133">
    <property type="taxonomic scope" value="Bacteria"/>
</dbReference>
<dbReference type="InterPro" id="IPR012938">
    <property type="entry name" value="Glc/Sorbosone_DH"/>
</dbReference>
<dbReference type="SUPFAM" id="SSF50952">
    <property type="entry name" value="Soluble quinoprotein glucose dehydrogenase"/>
    <property type="match status" value="1"/>
</dbReference>
<protein>
    <submittedName>
        <fullName evidence="3">Putative glucose dehydrogenase B</fullName>
    </submittedName>
</protein>
<feature type="signal peptide" evidence="1">
    <location>
        <begin position="1"/>
        <end position="21"/>
    </location>
</feature>
<dbReference type="PANTHER" id="PTHR19328">
    <property type="entry name" value="HEDGEHOG-INTERACTING PROTEIN"/>
    <property type="match status" value="1"/>
</dbReference>
<dbReference type="RefSeq" id="WP_009806281.1">
    <property type="nucleotide sequence ID" value="NZ_CH724131.1"/>
</dbReference>
<dbReference type="InterPro" id="IPR011042">
    <property type="entry name" value="6-blade_b-propeller_TolB-like"/>
</dbReference>
<organism evidence="3 4">
    <name type="scientific">Pseudooceanicola batsensis (strain ATCC BAA-863 / DSM 15984 / KCTC 12145 / HTCC2597)</name>
    <name type="common">Oceanicola batsensis</name>
    <dbReference type="NCBI Taxonomy" id="252305"/>
    <lineage>
        <taxon>Bacteria</taxon>
        <taxon>Pseudomonadati</taxon>
        <taxon>Pseudomonadota</taxon>
        <taxon>Alphaproteobacteria</taxon>
        <taxon>Rhodobacterales</taxon>
        <taxon>Paracoccaceae</taxon>
        <taxon>Pseudooceanicola</taxon>
    </lineage>
</organism>
<evidence type="ECO:0000259" key="2">
    <source>
        <dbReference type="Pfam" id="PF07995"/>
    </source>
</evidence>
<dbReference type="EMBL" id="AAMO01000002">
    <property type="protein sequence ID" value="EAQ04528.1"/>
    <property type="molecule type" value="Genomic_DNA"/>
</dbReference>
<accession>A3TVI2</accession>
<dbReference type="Pfam" id="PF07995">
    <property type="entry name" value="GSDH"/>
    <property type="match status" value="1"/>
</dbReference>